<name>A0A382KN72_9ZZZZ</name>
<reference evidence="2" key="1">
    <citation type="submission" date="2018-05" db="EMBL/GenBank/DDBJ databases">
        <authorList>
            <person name="Lanie J.A."/>
            <person name="Ng W.-L."/>
            <person name="Kazmierczak K.M."/>
            <person name="Andrzejewski T.M."/>
            <person name="Davidsen T.M."/>
            <person name="Wayne K.J."/>
            <person name="Tettelin H."/>
            <person name="Glass J.I."/>
            <person name="Rusch D."/>
            <person name="Podicherti R."/>
            <person name="Tsui H.-C.T."/>
            <person name="Winkler M.E."/>
        </authorList>
    </citation>
    <scope>NUCLEOTIDE SEQUENCE</scope>
</reference>
<accession>A0A382KN72</accession>
<feature type="region of interest" description="Disordered" evidence="1">
    <location>
        <begin position="63"/>
        <end position="82"/>
    </location>
</feature>
<dbReference type="AlphaFoldDB" id="A0A382KN72"/>
<gene>
    <name evidence="2" type="ORF">METZ01_LOCUS277757</name>
</gene>
<evidence type="ECO:0000313" key="2">
    <source>
        <dbReference type="EMBL" id="SVC24903.1"/>
    </source>
</evidence>
<feature type="non-terminal residue" evidence="2">
    <location>
        <position position="1"/>
    </location>
</feature>
<evidence type="ECO:0000256" key="1">
    <source>
        <dbReference type="SAM" id="MobiDB-lite"/>
    </source>
</evidence>
<dbReference type="EMBL" id="UINC01081243">
    <property type="protein sequence ID" value="SVC24903.1"/>
    <property type="molecule type" value="Genomic_DNA"/>
</dbReference>
<protein>
    <submittedName>
        <fullName evidence="2">Uncharacterized protein</fullName>
    </submittedName>
</protein>
<proteinExistence type="predicted"/>
<sequence>EIRNLITTNRVRVKWEFEERPRVIEVEALVPKSKKGTIRGTVVAKSKNSIDVKPFGKGPVERYLPHWRGGNPSAGGGLDKDVPKQLAPIKVGQKVTVSWEYEERKRVVNIR</sequence>
<organism evidence="2">
    <name type="scientific">marine metagenome</name>
    <dbReference type="NCBI Taxonomy" id="408172"/>
    <lineage>
        <taxon>unclassified sequences</taxon>
        <taxon>metagenomes</taxon>
        <taxon>ecological metagenomes</taxon>
    </lineage>
</organism>